<name>A0A1B7XAZ9_9BACT</name>
<evidence type="ECO:0000313" key="8">
    <source>
        <dbReference type="Proteomes" id="UP000091979"/>
    </source>
</evidence>
<dbReference type="InterPro" id="IPR052706">
    <property type="entry name" value="Membrane-Transporter-like"/>
</dbReference>
<dbReference type="PANTHER" id="PTHR43310">
    <property type="entry name" value="SULFATE TRANSPORTER YBAR-RELATED"/>
    <property type="match status" value="1"/>
</dbReference>
<dbReference type="EMBL" id="JXMS01000021">
    <property type="protein sequence ID" value="OBQ46548.1"/>
    <property type="molecule type" value="Genomic_DNA"/>
</dbReference>
<feature type="transmembrane region" description="Helical" evidence="5">
    <location>
        <begin position="162"/>
        <end position="180"/>
    </location>
</feature>
<feature type="transmembrane region" description="Helical" evidence="5">
    <location>
        <begin position="318"/>
        <end position="337"/>
    </location>
</feature>
<dbReference type="RefSeq" id="WP_066856280.1">
    <property type="nucleotide sequence ID" value="NZ_JXMS01000021.1"/>
</dbReference>
<dbReference type="CDD" id="cd07042">
    <property type="entry name" value="STAS_SulP_like_sulfate_transporter"/>
    <property type="match status" value="1"/>
</dbReference>
<reference evidence="7 8" key="1">
    <citation type="submission" date="2015-01" db="EMBL/GenBank/DDBJ databases">
        <title>Desulfovibrio sp. JC271 draft genome sequence.</title>
        <authorList>
            <person name="Shivani Y."/>
            <person name="Subhash Y."/>
            <person name="Sasikala C."/>
            <person name="Ramana C.V."/>
        </authorList>
    </citation>
    <scope>NUCLEOTIDE SEQUENCE [LARGE SCALE GENOMIC DNA]</scope>
    <source>
        <strain evidence="7 8">JC271</strain>
    </source>
</reference>
<feature type="transmembrane region" description="Helical" evidence="5">
    <location>
        <begin position="96"/>
        <end position="118"/>
    </location>
</feature>
<dbReference type="Gene3D" id="3.30.750.24">
    <property type="entry name" value="STAS domain"/>
    <property type="match status" value="1"/>
</dbReference>
<dbReference type="STRING" id="1560234.SP90_11650"/>
<evidence type="ECO:0000313" key="7">
    <source>
        <dbReference type="EMBL" id="OBQ46548.1"/>
    </source>
</evidence>
<dbReference type="Proteomes" id="UP000091979">
    <property type="component" value="Unassembled WGS sequence"/>
</dbReference>
<comment type="caution">
    <text evidence="7">The sequence shown here is derived from an EMBL/GenBank/DDBJ whole genome shotgun (WGS) entry which is preliminary data.</text>
</comment>
<keyword evidence="2 5" id="KW-0812">Transmembrane</keyword>
<dbReference type="InterPro" id="IPR011547">
    <property type="entry name" value="SLC26A/SulP_dom"/>
</dbReference>
<feature type="transmembrane region" description="Helical" evidence="5">
    <location>
        <begin position="192"/>
        <end position="215"/>
    </location>
</feature>
<keyword evidence="8" id="KW-1185">Reference proteome</keyword>
<dbReference type="OrthoDB" id="9771198at2"/>
<feature type="transmembrane region" description="Helical" evidence="5">
    <location>
        <begin position="375"/>
        <end position="406"/>
    </location>
</feature>
<evidence type="ECO:0000256" key="2">
    <source>
        <dbReference type="ARBA" id="ARBA00022692"/>
    </source>
</evidence>
<protein>
    <submittedName>
        <fullName evidence="7">Sulfate permease</fullName>
    </submittedName>
</protein>
<dbReference type="InterPro" id="IPR002645">
    <property type="entry name" value="STAS_dom"/>
</dbReference>
<dbReference type="Pfam" id="PF00916">
    <property type="entry name" value="Sulfate_transp"/>
    <property type="match status" value="1"/>
</dbReference>
<dbReference type="PROSITE" id="PS50801">
    <property type="entry name" value="STAS"/>
    <property type="match status" value="1"/>
</dbReference>
<comment type="subcellular location">
    <subcellularLocation>
        <location evidence="1">Membrane</location>
        <topology evidence="1">Multi-pass membrane protein</topology>
    </subcellularLocation>
</comment>
<proteinExistence type="predicted"/>
<accession>A0A1B7XAZ9</accession>
<evidence type="ECO:0000256" key="3">
    <source>
        <dbReference type="ARBA" id="ARBA00022989"/>
    </source>
</evidence>
<dbReference type="SUPFAM" id="SSF52091">
    <property type="entry name" value="SpoIIaa-like"/>
    <property type="match status" value="1"/>
</dbReference>
<keyword evidence="4 5" id="KW-0472">Membrane</keyword>
<evidence type="ECO:0000256" key="4">
    <source>
        <dbReference type="ARBA" id="ARBA00023136"/>
    </source>
</evidence>
<dbReference type="InterPro" id="IPR036513">
    <property type="entry name" value="STAS_dom_sf"/>
</dbReference>
<evidence type="ECO:0000256" key="5">
    <source>
        <dbReference type="SAM" id="Phobius"/>
    </source>
</evidence>
<dbReference type="GO" id="GO:0016020">
    <property type="term" value="C:membrane"/>
    <property type="evidence" value="ECO:0007669"/>
    <property type="project" value="UniProtKB-SubCell"/>
</dbReference>
<sequence>MESNHTMVPSSQGSIQADIFSGLTVALALVPEAVAFSFVAGVSPIVGLYGAFMMCLITSILGGRPGMISGATGAMAVVMVHLVAEGNALGAPGANAGLQYLFVTLLLVGVLQGLAGAFRLGKLIRMVPRSVMMGFVNGLAIVIFLSQLKMFKVGGSLLQGDAMLIMCGLVALTMGILLIVPRICSKAPGALIAIIAVSLLVICTGIDTQTVLSFIQSNGGNGIKAGLPTFAIPQVPFTLETLLFIAPYACILAAIGLIESLMTLNLIDELTDTHGRGNKECVAQGVANIVNGLFGGMGGCAMIGQSIINITSGGRGRLSGITAALALLFFILCTSQYIEMVPIAALVGVMFIVVIKTFAWSTFKIMNKVPKWDVVVILTVTFLTVKYDLAIAVLCGVVISALIFAWENALRIRARKFVDERGFKHYQIYGPLFFGSTSLFMSKFDIKNDPDTVVIDFEESRIMDQSAIEIINKLADRYRRSGKTVYFWHLSKDCVRLIEKAEEICVVNVLEDPDYFVAIDKYHEHQKSITAPSI</sequence>
<gene>
    <name evidence="7" type="ORF">SP90_11650</name>
</gene>
<dbReference type="AlphaFoldDB" id="A0A1B7XAZ9"/>
<organism evidence="7 8">
    <name type="scientific">Halodesulfovibrio spirochaetisodalis</name>
    <dbReference type="NCBI Taxonomy" id="1560234"/>
    <lineage>
        <taxon>Bacteria</taxon>
        <taxon>Pseudomonadati</taxon>
        <taxon>Thermodesulfobacteriota</taxon>
        <taxon>Desulfovibrionia</taxon>
        <taxon>Desulfovibrionales</taxon>
        <taxon>Desulfovibrionaceae</taxon>
        <taxon>Halodesulfovibrio</taxon>
    </lineage>
</organism>
<feature type="transmembrane region" description="Helical" evidence="5">
    <location>
        <begin position="130"/>
        <end position="150"/>
    </location>
</feature>
<keyword evidence="3 5" id="KW-1133">Transmembrane helix</keyword>
<dbReference type="PATRIC" id="fig|1560234.3.peg.1419"/>
<feature type="transmembrane region" description="Helical" evidence="5">
    <location>
        <begin position="343"/>
        <end position="363"/>
    </location>
</feature>
<evidence type="ECO:0000256" key="1">
    <source>
        <dbReference type="ARBA" id="ARBA00004141"/>
    </source>
</evidence>
<dbReference type="PANTHER" id="PTHR43310:SF1">
    <property type="entry name" value="SULFATE TRANSPORTER YBAR-RELATED"/>
    <property type="match status" value="1"/>
</dbReference>
<feature type="transmembrane region" description="Helical" evidence="5">
    <location>
        <begin position="66"/>
        <end position="84"/>
    </location>
</feature>
<feature type="domain" description="STAS" evidence="6">
    <location>
        <begin position="426"/>
        <end position="487"/>
    </location>
</feature>
<evidence type="ECO:0000259" key="6">
    <source>
        <dbReference type="PROSITE" id="PS50801"/>
    </source>
</evidence>
<feature type="transmembrane region" description="Helical" evidence="5">
    <location>
        <begin position="33"/>
        <end position="54"/>
    </location>
</feature>
<feature type="transmembrane region" description="Helical" evidence="5">
    <location>
        <begin position="235"/>
        <end position="258"/>
    </location>
</feature>
<dbReference type="Pfam" id="PF01740">
    <property type="entry name" value="STAS"/>
    <property type="match status" value="1"/>
</dbReference>